<sequence length="82" mass="9055">MALTILAASPASANDDFDMPMPEVLTPMRLSEPLSETPAAVTVITTDQLRQWGIHEFSDIFTYVPDMFTARSPDSTQPRCLP</sequence>
<feature type="region of interest" description="Disordered" evidence="1">
    <location>
        <begin position="1"/>
        <end position="20"/>
    </location>
</feature>
<evidence type="ECO:0000313" key="2">
    <source>
        <dbReference type="EMBL" id="MCY0966693.1"/>
    </source>
</evidence>
<comment type="caution">
    <text evidence="2">The sequence shown here is derived from an EMBL/GenBank/DDBJ whole genome shotgun (WGS) entry which is preliminary data.</text>
</comment>
<name>A0A9X3EFJ4_9GAMM</name>
<gene>
    <name evidence="2" type="ORF">OUO13_16035</name>
</gene>
<dbReference type="AlphaFoldDB" id="A0A9X3EFJ4"/>
<accession>A0A9X3EFJ4</accession>
<reference evidence="2" key="1">
    <citation type="submission" date="2022-11" db="EMBL/GenBank/DDBJ databases">
        <title>Parathalassolutuus dongxingensis gen. nov., sp. nov., a novel member of family Oceanospirillaceae isolated from a coastal shrimp pond in Guangxi, China.</title>
        <authorList>
            <person name="Chen H."/>
        </authorList>
    </citation>
    <scope>NUCLEOTIDE SEQUENCE</scope>
    <source>
        <strain evidence="2">G-43</strain>
    </source>
</reference>
<dbReference type="Gene3D" id="2.170.130.10">
    <property type="entry name" value="TonB-dependent receptor, plug domain"/>
    <property type="match status" value="1"/>
</dbReference>
<dbReference type="RefSeq" id="WP_283174892.1">
    <property type="nucleotide sequence ID" value="NZ_JAPNOA010000056.1"/>
</dbReference>
<dbReference type="Proteomes" id="UP001150830">
    <property type="component" value="Unassembled WGS sequence"/>
</dbReference>
<dbReference type="EMBL" id="JAPNOA010000056">
    <property type="protein sequence ID" value="MCY0966693.1"/>
    <property type="molecule type" value="Genomic_DNA"/>
</dbReference>
<organism evidence="2 3">
    <name type="scientific">Parathalassolituus penaei</name>
    <dbReference type="NCBI Taxonomy" id="2997323"/>
    <lineage>
        <taxon>Bacteria</taxon>
        <taxon>Pseudomonadati</taxon>
        <taxon>Pseudomonadota</taxon>
        <taxon>Gammaproteobacteria</taxon>
        <taxon>Oceanospirillales</taxon>
        <taxon>Oceanospirillaceae</taxon>
        <taxon>Parathalassolituus</taxon>
    </lineage>
</organism>
<protein>
    <submittedName>
        <fullName evidence="2">Uncharacterized protein</fullName>
    </submittedName>
</protein>
<dbReference type="SUPFAM" id="SSF56935">
    <property type="entry name" value="Porins"/>
    <property type="match status" value="1"/>
</dbReference>
<proteinExistence type="predicted"/>
<dbReference type="InterPro" id="IPR037066">
    <property type="entry name" value="Plug_dom_sf"/>
</dbReference>
<evidence type="ECO:0000256" key="1">
    <source>
        <dbReference type="SAM" id="MobiDB-lite"/>
    </source>
</evidence>
<evidence type="ECO:0000313" key="3">
    <source>
        <dbReference type="Proteomes" id="UP001150830"/>
    </source>
</evidence>
<keyword evidence="3" id="KW-1185">Reference proteome</keyword>